<dbReference type="SUPFAM" id="SSF141868">
    <property type="entry name" value="EAL domain-like"/>
    <property type="match status" value="1"/>
</dbReference>
<dbReference type="PROSITE" id="PS50883">
    <property type="entry name" value="EAL"/>
    <property type="match status" value="1"/>
</dbReference>
<feature type="domain" description="EAL" evidence="1">
    <location>
        <begin position="1"/>
        <end position="192"/>
    </location>
</feature>
<gene>
    <name evidence="2" type="ORF">QRT05_09495</name>
</gene>
<sequence length="192" mass="21186">MARQPIWTRDGDLYAHELLYRAPDGRAMGVDLWHVDAQDLATAAVLDALREGAAYLREGRAFVNVTRSFLVDDLQLPEPHENLVLEVVETVPADPEVMEGLIRLRELGHAIALDDFAADANQVAMLPYADYVKVDCREMVRRGSALVDLARRDGATLVAERVSDVALLDRCLQLGFDLLQGDTLGAATLKHP</sequence>
<dbReference type="Gene3D" id="3.20.20.450">
    <property type="entry name" value="EAL domain"/>
    <property type="match status" value="1"/>
</dbReference>
<comment type="caution">
    <text evidence="2">The sequence shown here is derived from an EMBL/GenBank/DDBJ whole genome shotgun (WGS) entry which is preliminary data.</text>
</comment>
<keyword evidence="3" id="KW-1185">Reference proteome</keyword>
<name>A0ABT7S7H5_9CELL</name>
<organism evidence="2 3">
    <name type="scientific">Cellulomonas edaphi</name>
    <dbReference type="NCBI Taxonomy" id="3053468"/>
    <lineage>
        <taxon>Bacteria</taxon>
        <taxon>Bacillati</taxon>
        <taxon>Actinomycetota</taxon>
        <taxon>Actinomycetes</taxon>
        <taxon>Micrococcales</taxon>
        <taxon>Cellulomonadaceae</taxon>
        <taxon>Cellulomonas</taxon>
    </lineage>
</organism>
<reference evidence="2 3" key="1">
    <citation type="submission" date="2023-06" db="EMBL/GenBank/DDBJ databases">
        <title>Cellulomonas sp. MW9 Whole genome sequence.</title>
        <authorList>
            <person name="Park S."/>
        </authorList>
    </citation>
    <scope>NUCLEOTIDE SEQUENCE [LARGE SCALE GENOMIC DNA]</scope>
    <source>
        <strain evidence="2 3">MW9</strain>
    </source>
</reference>
<evidence type="ECO:0000259" key="1">
    <source>
        <dbReference type="PROSITE" id="PS50883"/>
    </source>
</evidence>
<dbReference type="InterPro" id="IPR001633">
    <property type="entry name" value="EAL_dom"/>
</dbReference>
<dbReference type="Proteomes" id="UP001321453">
    <property type="component" value="Unassembled WGS sequence"/>
</dbReference>
<dbReference type="InterPro" id="IPR035919">
    <property type="entry name" value="EAL_sf"/>
</dbReference>
<accession>A0ABT7S7H5</accession>
<dbReference type="RefSeq" id="WP_289446925.1">
    <property type="nucleotide sequence ID" value="NZ_JAUCGR010000002.1"/>
</dbReference>
<evidence type="ECO:0000313" key="2">
    <source>
        <dbReference type="EMBL" id="MDM7831565.1"/>
    </source>
</evidence>
<dbReference type="EMBL" id="JAUCGR010000002">
    <property type="protein sequence ID" value="MDM7831565.1"/>
    <property type="molecule type" value="Genomic_DNA"/>
</dbReference>
<evidence type="ECO:0000313" key="3">
    <source>
        <dbReference type="Proteomes" id="UP001321453"/>
    </source>
</evidence>
<dbReference type="SMART" id="SM00052">
    <property type="entry name" value="EAL"/>
    <property type="match status" value="1"/>
</dbReference>
<dbReference type="PANTHER" id="PTHR33121">
    <property type="entry name" value="CYCLIC DI-GMP PHOSPHODIESTERASE PDEF"/>
    <property type="match status" value="1"/>
</dbReference>
<dbReference type="InterPro" id="IPR050706">
    <property type="entry name" value="Cyclic-di-GMP_PDE-like"/>
</dbReference>
<proteinExistence type="predicted"/>
<protein>
    <submittedName>
        <fullName evidence="2">EAL domain-containing protein</fullName>
    </submittedName>
</protein>
<dbReference type="PANTHER" id="PTHR33121:SF70">
    <property type="entry name" value="SIGNALING PROTEIN YKOW"/>
    <property type="match status" value="1"/>
</dbReference>
<dbReference type="Pfam" id="PF00563">
    <property type="entry name" value="EAL"/>
    <property type="match status" value="1"/>
</dbReference>